<reference evidence="1" key="1">
    <citation type="submission" date="2020-06" db="EMBL/GenBank/DDBJ databases">
        <authorList>
            <person name="Dong N."/>
        </authorList>
    </citation>
    <scope>NUCLEOTIDE SEQUENCE</scope>
    <source>
        <strain evidence="1">210</strain>
    </source>
</reference>
<proteinExistence type="predicted"/>
<organism evidence="1 2">
    <name type="scientific">Empedobacter falsenii</name>
    <dbReference type="NCBI Taxonomy" id="343874"/>
    <lineage>
        <taxon>Bacteria</taxon>
        <taxon>Pseudomonadati</taxon>
        <taxon>Bacteroidota</taxon>
        <taxon>Flavobacteriia</taxon>
        <taxon>Flavobacteriales</taxon>
        <taxon>Weeksellaceae</taxon>
        <taxon>Empedobacter</taxon>
    </lineage>
</organism>
<gene>
    <name evidence="1" type="ORF">HX095_05535</name>
</gene>
<dbReference type="EMBL" id="JACALR010000002">
    <property type="protein sequence ID" value="MDM1550670.1"/>
    <property type="molecule type" value="Genomic_DNA"/>
</dbReference>
<name>A0AAW7DGK4_9FLAO</name>
<dbReference type="RefSeq" id="WP_286485355.1">
    <property type="nucleotide sequence ID" value="NZ_JACALR010000002.1"/>
</dbReference>
<evidence type="ECO:0000313" key="2">
    <source>
        <dbReference type="Proteomes" id="UP001173578"/>
    </source>
</evidence>
<dbReference type="AlphaFoldDB" id="A0AAW7DGK4"/>
<evidence type="ECO:0008006" key="3">
    <source>
        <dbReference type="Google" id="ProtNLM"/>
    </source>
</evidence>
<reference evidence="1" key="2">
    <citation type="journal article" date="2022" name="Sci. Total Environ.">
        <title>Prevalence, transmission, and molecular epidemiology of tet(X)-positive bacteria among humans, animals, and environmental niches in China: An epidemiological, and genomic-based study.</title>
        <authorList>
            <person name="Dong N."/>
            <person name="Zeng Y."/>
            <person name="Cai C."/>
            <person name="Sun C."/>
            <person name="Lu J."/>
            <person name="Liu C."/>
            <person name="Zhou H."/>
            <person name="Sun Q."/>
            <person name="Shu L."/>
            <person name="Wang H."/>
            <person name="Wang Y."/>
            <person name="Wang S."/>
            <person name="Wu C."/>
            <person name="Chan E.W."/>
            <person name="Chen G."/>
            <person name="Shen Z."/>
            <person name="Chen S."/>
            <person name="Zhang R."/>
        </authorList>
    </citation>
    <scope>NUCLEOTIDE SEQUENCE</scope>
    <source>
        <strain evidence="1">210</strain>
    </source>
</reference>
<dbReference type="SUPFAM" id="SSF88874">
    <property type="entry name" value="Receptor-binding domain of short tail fibre protein gp12"/>
    <property type="match status" value="1"/>
</dbReference>
<protein>
    <recommendedName>
        <fullName evidence="3">Phage tail collar domain-containing protein</fullName>
    </recommendedName>
</protein>
<sequence>MDKVIYDQTEGFPLDVNILDFGQKANQITQQLGEIIAPLAIVKGCVENGNNVGDGLVYINGELLPFKGALKQNVVRIVETSESRVFENGNSKPVLVTRYATFGAGAGTTYNWSDFYRPMSIKEIQKRLMPVGCIVLDYYGRIEDIPSGYVLCNGENGTPDLSGMFIVGYDPANTDYNAIGKKGGLKEVTLTTEQMPKHKHSGSTSQAGSHSHNMFTNDGQTNAYRVPNSGSTIVPFFRDGSNANGYSLSASVNNLNATVGMTSSSGSHSHNIEIDEIGGSQAHENRPPFYVLAKIMYKG</sequence>
<comment type="caution">
    <text evidence="1">The sequence shown here is derived from an EMBL/GenBank/DDBJ whole genome shotgun (WGS) entry which is preliminary data.</text>
</comment>
<evidence type="ECO:0000313" key="1">
    <source>
        <dbReference type="EMBL" id="MDM1550670.1"/>
    </source>
</evidence>
<accession>A0AAW7DGK4</accession>
<dbReference type="Proteomes" id="UP001173578">
    <property type="component" value="Unassembled WGS sequence"/>
</dbReference>
<dbReference type="CDD" id="cd22641">
    <property type="entry name" value="C24-like"/>
    <property type="match status" value="1"/>
</dbReference>